<dbReference type="AlphaFoldDB" id="A0A2A9E1F1"/>
<evidence type="ECO:0000313" key="5">
    <source>
        <dbReference type="Proteomes" id="UP000225548"/>
    </source>
</evidence>
<dbReference type="EMBL" id="PDJG01000001">
    <property type="protein sequence ID" value="PFG32195.1"/>
    <property type="molecule type" value="Genomic_DNA"/>
</dbReference>
<gene>
    <name evidence="3" type="ORF">ATL42_0014</name>
    <name evidence="4" type="ORF">ATL42_3258</name>
</gene>
<reference evidence="3 5" key="1">
    <citation type="submission" date="2017-10" db="EMBL/GenBank/DDBJ databases">
        <title>Sequencing the genomes of 1000 actinobacteria strains.</title>
        <authorList>
            <person name="Klenk H.-P."/>
        </authorList>
    </citation>
    <scope>NUCLEOTIDE SEQUENCE [LARGE SCALE GENOMIC DNA]</scope>
    <source>
        <strain evidence="3 5">DSM 18966</strain>
    </source>
</reference>
<dbReference type="PANTHER" id="PTHR33620">
    <property type="entry name" value="UREASE ACCESSORY PROTEIN F"/>
    <property type="match status" value="1"/>
</dbReference>
<dbReference type="GO" id="GO:0016151">
    <property type="term" value="F:nickel cation binding"/>
    <property type="evidence" value="ECO:0007669"/>
    <property type="project" value="InterPro"/>
</dbReference>
<dbReference type="RefSeq" id="WP_245861874.1">
    <property type="nucleotide sequence ID" value="NZ_PDJG01000001.1"/>
</dbReference>
<comment type="caution">
    <text evidence="3">The sequence shown here is derived from an EMBL/GenBank/DDBJ whole genome shotgun (WGS) entry which is preliminary data.</text>
</comment>
<keyword evidence="5" id="KW-1185">Reference proteome</keyword>
<evidence type="ECO:0000313" key="4">
    <source>
        <dbReference type="EMBL" id="PFG35313.1"/>
    </source>
</evidence>
<accession>A0A2A9E1F1</accession>
<keyword evidence="1" id="KW-0996">Nickel insertion</keyword>
<dbReference type="InterPro" id="IPR038277">
    <property type="entry name" value="UreF_sf"/>
</dbReference>
<protein>
    <submittedName>
        <fullName evidence="3">Urease accessory protein</fullName>
    </submittedName>
</protein>
<name>A0A2A9E1F1_9MICO</name>
<dbReference type="Gene3D" id="1.10.4190.10">
    <property type="entry name" value="Urease accessory protein UreF"/>
    <property type="match status" value="1"/>
</dbReference>
<dbReference type="EMBL" id="PDJG01000001">
    <property type="protein sequence ID" value="PFG35313.1"/>
    <property type="molecule type" value="Genomic_DNA"/>
</dbReference>
<sequence length="260" mass="27589">MHQITGTSPDVMMMLLADARLPTGGHTQSAGLEPALRAGMAPRDVPAYIAARLATTARVEAGTAVVARHVALQHSDIQHSDIPHSDLQHGDLAHVRAAWAARTPSPALRETSERLGRGYLRLVRRLWADHAALAALERDLPSRGRPPGGPAAGPQRVLGGVPRPVVLGVLAACSGLDAGRLARLVAYDDAQTVAAASLKLEPVDPADVTAWVLAAGPDIDDLVREVEDLTHPDQIPAHGAPLMEQWAEHHARTTERLFSA</sequence>
<keyword evidence="2" id="KW-0143">Chaperone</keyword>
<evidence type="ECO:0000256" key="1">
    <source>
        <dbReference type="ARBA" id="ARBA00022988"/>
    </source>
</evidence>
<evidence type="ECO:0000313" key="3">
    <source>
        <dbReference type="EMBL" id="PFG32195.1"/>
    </source>
</evidence>
<dbReference type="Proteomes" id="UP000225548">
    <property type="component" value="Unassembled WGS sequence"/>
</dbReference>
<dbReference type="InterPro" id="IPR002639">
    <property type="entry name" value="UreF"/>
</dbReference>
<organism evidence="3 5">
    <name type="scientific">Sanguibacter antarcticus</name>
    <dbReference type="NCBI Taxonomy" id="372484"/>
    <lineage>
        <taxon>Bacteria</taxon>
        <taxon>Bacillati</taxon>
        <taxon>Actinomycetota</taxon>
        <taxon>Actinomycetes</taxon>
        <taxon>Micrococcales</taxon>
        <taxon>Sanguibacteraceae</taxon>
        <taxon>Sanguibacter</taxon>
    </lineage>
</organism>
<evidence type="ECO:0000256" key="2">
    <source>
        <dbReference type="ARBA" id="ARBA00023186"/>
    </source>
</evidence>
<dbReference type="PANTHER" id="PTHR33620:SF1">
    <property type="entry name" value="UREASE ACCESSORY PROTEIN F"/>
    <property type="match status" value="1"/>
</dbReference>
<proteinExistence type="predicted"/>
<dbReference type="Pfam" id="PF01730">
    <property type="entry name" value="UreF"/>
    <property type="match status" value="1"/>
</dbReference>